<keyword evidence="2" id="KW-0229">DNA integration</keyword>
<dbReference type="Pfam" id="PF00589">
    <property type="entry name" value="Phage_integrase"/>
    <property type="match status" value="1"/>
</dbReference>
<evidence type="ECO:0000256" key="4">
    <source>
        <dbReference type="ARBA" id="ARBA00023172"/>
    </source>
</evidence>
<feature type="domain" description="Core-binding (CB)" evidence="7">
    <location>
        <begin position="1"/>
        <end position="88"/>
    </location>
</feature>
<comment type="similarity">
    <text evidence="1">Belongs to the 'phage' integrase family.</text>
</comment>
<dbReference type="InterPro" id="IPR010998">
    <property type="entry name" value="Integrase_recombinase_N"/>
</dbReference>
<dbReference type="InterPro" id="IPR004107">
    <property type="entry name" value="Integrase_SAM-like_N"/>
</dbReference>
<dbReference type="PROSITE" id="PS51898">
    <property type="entry name" value="TYR_RECOMBINASE"/>
    <property type="match status" value="1"/>
</dbReference>
<organism evidence="8 9">
    <name type="scientific">Actinotalea ferrariae CF5-4</name>
    <dbReference type="NCBI Taxonomy" id="948458"/>
    <lineage>
        <taxon>Bacteria</taxon>
        <taxon>Bacillati</taxon>
        <taxon>Actinomycetota</taxon>
        <taxon>Actinomycetes</taxon>
        <taxon>Micrococcales</taxon>
        <taxon>Cellulomonadaceae</taxon>
        <taxon>Actinotalea</taxon>
    </lineage>
</organism>
<dbReference type="InterPro" id="IPR013762">
    <property type="entry name" value="Integrase-like_cat_sf"/>
</dbReference>
<evidence type="ECO:0000256" key="1">
    <source>
        <dbReference type="ARBA" id="ARBA00008857"/>
    </source>
</evidence>
<evidence type="ECO:0000256" key="3">
    <source>
        <dbReference type="ARBA" id="ARBA00023125"/>
    </source>
</evidence>
<dbReference type="Gene3D" id="1.10.443.10">
    <property type="entry name" value="Intergrase catalytic core"/>
    <property type="match status" value="1"/>
</dbReference>
<dbReference type="InterPro" id="IPR011010">
    <property type="entry name" value="DNA_brk_join_enz"/>
</dbReference>
<gene>
    <name evidence="8" type="ORF">N866_12125</name>
</gene>
<dbReference type="Gene3D" id="1.10.150.130">
    <property type="match status" value="1"/>
</dbReference>
<dbReference type="InterPro" id="IPR002104">
    <property type="entry name" value="Integrase_catalytic"/>
</dbReference>
<keyword evidence="4" id="KW-0233">DNA recombination</keyword>
<accession>A0A021VLL7</accession>
<dbReference type="InterPro" id="IPR050090">
    <property type="entry name" value="Tyrosine_recombinase_XerCD"/>
</dbReference>
<dbReference type="GO" id="GO:0006310">
    <property type="term" value="P:DNA recombination"/>
    <property type="evidence" value="ECO:0007669"/>
    <property type="project" value="UniProtKB-KW"/>
</dbReference>
<dbReference type="GO" id="GO:0003677">
    <property type="term" value="F:DNA binding"/>
    <property type="evidence" value="ECO:0007669"/>
    <property type="project" value="UniProtKB-UniRule"/>
</dbReference>
<name>A0A021VLL7_9CELL</name>
<evidence type="ECO:0000256" key="5">
    <source>
        <dbReference type="PROSITE-ProRule" id="PRU01248"/>
    </source>
</evidence>
<dbReference type="PANTHER" id="PTHR30349">
    <property type="entry name" value="PHAGE INTEGRASE-RELATED"/>
    <property type="match status" value="1"/>
</dbReference>
<evidence type="ECO:0000313" key="9">
    <source>
        <dbReference type="Proteomes" id="UP000019753"/>
    </source>
</evidence>
<evidence type="ECO:0000259" key="7">
    <source>
        <dbReference type="PROSITE" id="PS51900"/>
    </source>
</evidence>
<dbReference type="SUPFAM" id="SSF56349">
    <property type="entry name" value="DNA breaking-rejoining enzymes"/>
    <property type="match status" value="1"/>
</dbReference>
<evidence type="ECO:0000256" key="2">
    <source>
        <dbReference type="ARBA" id="ARBA00022908"/>
    </source>
</evidence>
<dbReference type="RefSeq" id="WP_034228934.1">
    <property type="nucleotide sequence ID" value="NZ_AXCW01000341.1"/>
</dbReference>
<dbReference type="OrthoDB" id="1822491at2"/>
<comment type="caution">
    <text evidence="8">The sequence shown here is derived from an EMBL/GenBank/DDBJ whole genome shotgun (WGS) entry which is preliminary data.</text>
</comment>
<dbReference type="PANTHER" id="PTHR30349:SF41">
    <property type="entry name" value="INTEGRASE_RECOMBINASE PROTEIN MJ0367-RELATED"/>
    <property type="match status" value="1"/>
</dbReference>
<dbReference type="InterPro" id="IPR044068">
    <property type="entry name" value="CB"/>
</dbReference>
<sequence>MAARLEDLHRSFARHLRAEGCSPRTVVVYGQAIRFFSEWLTAQGRPATLDELTRAAAREWLAQLADRNELSTVRTRYKGMARFCNWLVGEEELTASPLAGIAAPDAPAKPVAVLSDADLAALMKACAGKDFPDRRDEAMIRVLLDCGVRVSELCGLTVDGLDLDAGMAMVRGKGDKVRPIYMGARTIRALDRYLRLRRTHRWSHLDALFLSQRGAMTPDGVRDRLRTRATQAGLDDLHPHRFRHTFAHDFLMNGGQERDLKRLAGWSSDVMLERYGASAADARARAAAQRMKRGDRV</sequence>
<protein>
    <submittedName>
        <fullName evidence="8">Integrase</fullName>
    </submittedName>
</protein>
<dbReference type="Proteomes" id="UP000019753">
    <property type="component" value="Unassembled WGS sequence"/>
</dbReference>
<evidence type="ECO:0000259" key="6">
    <source>
        <dbReference type="PROSITE" id="PS51898"/>
    </source>
</evidence>
<dbReference type="GO" id="GO:0015074">
    <property type="term" value="P:DNA integration"/>
    <property type="evidence" value="ECO:0007669"/>
    <property type="project" value="UniProtKB-KW"/>
</dbReference>
<proteinExistence type="inferred from homology"/>
<keyword evidence="9" id="KW-1185">Reference proteome</keyword>
<keyword evidence="3 5" id="KW-0238">DNA-binding</keyword>
<dbReference type="PROSITE" id="PS51900">
    <property type="entry name" value="CB"/>
    <property type="match status" value="1"/>
</dbReference>
<evidence type="ECO:0000313" key="8">
    <source>
        <dbReference type="EMBL" id="EYR62071.1"/>
    </source>
</evidence>
<feature type="domain" description="Tyr recombinase" evidence="6">
    <location>
        <begin position="109"/>
        <end position="289"/>
    </location>
</feature>
<dbReference type="AlphaFoldDB" id="A0A021VLL7"/>
<dbReference type="Pfam" id="PF13495">
    <property type="entry name" value="Phage_int_SAM_4"/>
    <property type="match status" value="1"/>
</dbReference>
<reference evidence="8 9" key="1">
    <citation type="submission" date="2014-01" db="EMBL/GenBank/DDBJ databases">
        <title>Actinotalea ferrariae CF5-4.</title>
        <authorList>
            <person name="Chen F."/>
            <person name="Li Y."/>
            <person name="Wang G."/>
        </authorList>
    </citation>
    <scope>NUCLEOTIDE SEQUENCE [LARGE SCALE GENOMIC DNA]</scope>
    <source>
        <strain evidence="8 9">CF5-4</strain>
    </source>
</reference>
<dbReference type="EMBL" id="AXCW01000341">
    <property type="protein sequence ID" value="EYR62071.1"/>
    <property type="molecule type" value="Genomic_DNA"/>
</dbReference>